<evidence type="ECO:0000256" key="9">
    <source>
        <dbReference type="PIRSR" id="PIRSR005586-1"/>
    </source>
</evidence>
<keyword evidence="4 10" id="KW-0863">Zinc-finger</keyword>
<evidence type="ECO:0000256" key="8">
    <source>
        <dbReference type="PIRNR" id="PIRNR005586"/>
    </source>
</evidence>
<comment type="function">
    <text evidence="8">DNA-dependent RNA polymerase catalyzes the transcription of DNA into RNA using the four ribonucleoside triphosphates as substrates.</text>
</comment>
<feature type="binding site" evidence="9">
    <location>
        <position position="77"/>
    </location>
    <ligand>
        <name>Zn(2+)</name>
        <dbReference type="ChEBI" id="CHEBI:29105"/>
        <label>2</label>
    </ligand>
</feature>
<protein>
    <recommendedName>
        <fullName evidence="8">DNA-directed RNA polymerase subunit</fullName>
    </recommendedName>
</protein>
<evidence type="ECO:0000256" key="6">
    <source>
        <dbReference type="ARBA" id="ARBA00023163"/>
    </source>
</evidence>
<evidence type="ECO:0000256" key="11">
    <source>
        <dbReference type="RuleBase" id="RU003474"/>
    </source>
</evidence>
<evidence type="ECO:0000313" key="14">
    <source>
        <dbReference type="Proteomes" id="UP000008141"/>
    </source>
</evidence>
<feature type="binding site" evidence="9">
    <location>
        <position position="72"/>
    </location>
    <ligand>
        <name>Zn(2+)</name>
        <dbReference type="ChEBI" id="CHEBI:29105"/>
        <label>2</label>
    </ligand>
</feature>
<name>E1ZHH3_CHLVA</name>
<proteinExistence type="inferred from homology"/>
<evidence type="ECO:0000256" key="2">
    <source>
        <dbReference type="ARBA" id="ARBA00022478"/>
    </source>
</evidence>
<dbReference type="GO" id="GO:0005666">
    <property type="term" value="C:RNA polymerase III complex"/>
    <property type="evidence" value="ECO:0007669"/>
    <property type="project" value="TreeGrafter"/>
</dbReference>
<feature type="binding site" evidence="9">
    <location>
        <position position="8"/>
    </location>
    <ligand>
        <name>Zn(2+)</name>
        <dbReference type="ChEBI" id="CHEBI:29105"/>
        <label>1</label>
    </ligand>
</feature>
<dbReference type="EMBL" id="GL433847">
    <property type="protein sequence ID" value="EFN54463.1"/>
    <property type="molecule type" value="Genomic_DNA"/>
</dbReference>
<evidence type="ECO:0000256" key="3">
    <source>
        <dbReference type="ARBA" id="ARBA00022723"/>
    </source>
</evidence>
<dbReference type="InterPro" id="IPR001222">
    <property type="entry name" value="Znf_TFIIS"/>
</dbReference>
<feature type="zinc finger region" description="C4-type" evidence="10">
    <location>
        <begin position="8"/>
        <end position="31"/>
    </location>
</feature>
<feature type="domain" description="TFIIS-type" evidence="12">
    <location>
        <begin position="68"/>
        <end position="110"/>
    </location>
</feature>
<feature type="binding site" evidence="9">
    <location>
        <position position="11"/>
    </location>
    <ligand>
        <name>Zn(2+)</name>
        <dbReference type="ChEBI" id="CHEBI:29105"/>
        <label>1</label>
    </ligand>
</feature>
<dbReference type="RefSeq" id="XP_005846565.1">
    <property type="nucleotide sequence ID" value="XM_005846503.1"/>
</dbReference>
<evidence type="ECO:0000259" key="12">
    <source>
        <dbReference type="PROSITE" id="PS51133"/>
    </source>
</evidence>
<dbReference type="PIRSF" id="PIRSF005586">
    <property type="entry name" value="RNApol_RpoM"/>
    <property type="match status" value="1"/>
</dbReference>
<dbReference type="GO" id="GO:0008270">
    <property type="term" value="F:zinc ion binding"/>
    <property type="evidence" value="ECO:0007669"/>
    <property type="project" value="UniProtKB-KW"/>
</dbReference>
<dbReference type="SMART" id="SM00440">
    <property type="entry name" value="ZnF_C2C2"/>
    <property type="match status" value="1"/>
</dbReference>
<dbReference type="PROSITE" id="PS01030">
    <property type="entry name" value="RNA_POL_M_15KD"/>
    <property type="match status" value="1"/>
</dbReference>
<dbReference type="GO" id="GO:0006386">
    <property type="term" value="P:termination of RNA polymerase III transcription"/>
    <property type="evidence" value="ECO:0007669"/>
    <property type="project" value="TreeGrafter"/>
</dbReference>
<keyword evidence="14" id="KW-1185">Reference proteome</keyword>
<keyword evidence="3 9" id="KW-0479">Metal-binding</keyword>
<dbReference type="SUPFAM" id="SSF57783">
    <property type="entry name" value="Zinc beta-ribbon"/>
    <property type="match status" value="1"/>
</dbReference>
<dbReference type="KEGG" id="cvr:CHLNCDRAFT_24529"/>
<feature type="binding site" evidence="9">
    <location>
        <position position="105"/>
    </location>
    <ligand>
        <name>Zn(2+)</name>
        <dbReference type="ChEBI" id="CHEBI:29105"/>
        <label>2</label>
    </ligand>
</feature>
<gene>
    <name evidence="13" type="ORF">CHLNCDRAFT_24529</name>
</gene>
<dbReference type="AlphaFoldDB" id="E1ZHH3"/>
<keyword evidence="7 8" id="KW-0539">Nucleus</keyword>
<evidence type="ECO:0000256" key="1">
    <source>
        <dbReference type="ARBA" id="ARBA00004123"/>
    </source>
</evidence>
<dbReference type="OrthoDB" id="282152at2759"/>
<dbReference type="InterPro" id="IPR019761">
    <property type="entry name" value="DNA-dir_RNA_pol-M_15_CS"/>
</dbReference>
<feature type="binding site" evidence="9">
    <location>
        <position position="31"/>
    </location>
    <ligand>
        <name>Zn(2+)</name>
        <dbReference type="ChEBI" id="CHEBI:29105"/>
        <label>1</label>
    </ligand>
</feature>
<keyword evidence="5 9" id="KW-0862">Zinc</keyword>
<dbReference type="PANTHER" id="PTHR11239:SF12">
    <property type="entry name" value="DNA-DIRECTED RNA POLYMERASE III SUBUNIT RPC10"/>
    <property type="match status" value="1"/>
</dbReference>
<dbReference type="InterPro" id="IPR001529">
    <property type="entry name" value="Zn_ribbon_RPB9"/>
</dbReference>
<dbReference type="CDD" id="cd10509">
    <property type="entry name" value="Zn-ribbon_RPC11"/>
    <property type="match status" value="1"/>
</dbReference>
<dbReference type="STRING" id="554065.E1ZHH3"/>
<evidence type="ECO:0000256" key="4">
    <source>
        <dbReference type="ARBA" id="ARBA00022771"/>
    </source>
</evidence>
<organism evidence="14">
    <name type="scientific">Chlorella variabilis</name>
    <name type="common">Green alga</name>
    <dbReference type="NCBI Taxonomy" id="554065"/>
    <lineage>
        <taxon>Eukaryota</taxon>
        <taxon>Viridiplantae</taxon>
        <taxon>Chlorophyta</taxon>
        <taxon>core chlorophytes</taxon>
        <taxon>Trebouxiophyceae</taxon>
        <taxon>Chlorellales</taxon>
        <taxon>Chlorellaceae</taxon>
        <taxon>Chlorella clade</taxon>
        <taxon>Chlorella</taxon>
    </lineage>
</organism>
<dbReference type="OMA" id="TISFECI"/>
<feature type="binding site" evidence="9">
    <location>
        <position position="102"/>
    </location>
    <ligand>
        <name>Zn(2+)</name>
        <dbReference type="ChEBI" id="CHEBI:29105"/>
        <label>2</label>
    </ligand>
</feature>
<dbReference type="InterPro" id="IPR012164">
    <property type="entry name" value="Rpa12/Rpb9/Rpc10/TFS"/>
</dbReference>
<dbReference type="Pfam" id="PF02150">
    <property type="entry name" value="Zn_ribbon_RPB9"/>
    <property type="match status" value="1"/>
</dbReference>
<dbReference type="InterPro" id="IPR034014">
    <property type="entry name" value="Zn_ribbon_RPC11_C"/>
</dbReference>
<dbReference type="SMART" id="SM00661">
    <property type="entry name" value="RPOL9"/>
    <property type="match status" value="1"/>
</dbReference>
<dbReference type="FunCoup" id="E1ZHH3">
    <property type="interactions" value="1575"/>
</dbReference>
<dbReference type="PROSITE" id="PS51133">
    <property type="entry name" value="ZF_TFIIS_2"/>
    <property type="match status" value="1"/>
</dbReference>
<dbReference type="GO" id="GO:0003899">
    <property type="term" value="F:DNA-directed RNA polymerase activity"/>
    <property type="evidence" value="ECO:0007669"/>
    <property type="project" value="InterPro"/>
</dbReference>
<keyword evidence="2 8" id="KW-0240">DNA-directed RNA polymerase</keyword>
<dbReference type="GeneID" id="17354014"/>
<reference evidence="13 14" key="1">
    <citation type="journal article" date="2010" name="Plant Cell">
        <title>The Chlorella variabilis NC64A genome reveals adaptation to photosymbiosis, coevolution with viruses, and cryptic sex.</title>
        <authorList>
            <person name="Blanc G."/>
            <person name="Duncan G."/>
            <person name="Agarkova I."/>
            <person name="Borodovsky M."/>
            <person name="Gurnon J."/>
            <person name="Kuo A."/>
            <person name="Lindquist E."/>
            <person name="Lucas S."/>
            <person name="Pangilinan J."/>
            <person name="Polle J."/>
            <person name="Salamov A."/>
            <person name="Terry A."/>
            <person name="Yamada T."/>
            <person name="Dunigan D.D."/>
            <person name="Grigoriev I.V."/>
            <person name="Claverie J.M."/>
            <person name="Van Etten J.L."/>
        </authorList>
    </citation>
    <scope>NUCLEOTIDE SEQUENCE [LARGE SCALE GENOMIC DNA]</scope>
    <source>
        <strain evidence="13 14">NC64A</strain>
    </source>
</reference>
<comment type="subcellular location">
    <subcellularLocation>
        <location evidence="1 8">Nucleus</location>
    </subcellularLocation>
</comment>
<dbReference type="Pfam" id="PF01096">
    <property type="entry name" value="Zn_ribbon_TFIIS"/>
    <property type="match status" value="1"/>
</dbReference>
<dbReference type="InParanoid" id="E1ZHH3"/>
<keyword evidence="6 8" id="KW-0804">Transcription</keyword>
<sequence length="112" mass="12685">MGSGLLFCPTCGNLLLVENHNGENQFSCSTCCYQYYIDRQITKGVPLQRKEVEPVLGGEEEWKNAPRTEARCPSDTCGHLQAYFKEAQIRSADEPATLFYRCAKCGRNWREG</sequence>
<accession>E1ZHH3</accession>
<dbReference type="Proteomes" id="UP000008141">
    <property type="component" value="Unassembled WGS sequence"/>
</dbReference>
<comment type="similarity">
    <text evidence="8 11">Belongs to the archaeal rpoM/eukaryotic RPA12/RPB9/RPC11 RNA polymerase family.</text>
</comment>
<dbReference type="PANTHER" id="PTHR11239">
    <property type="entry name" value="DNA-DIRECTED RNA POLYMERASE"/>
    <property type="match status" value="1"/>
</dbReference>
<dbReference type="eggNOG" id="KOG2906">
    <property type="taxonomic scope" value="Eukaryota"/>
</dbReference>
<evidence type="ECO:0000313" key="13">
    <source>
        <dbReference type="EMBL" id="EFN54463.1"/>
    </source>
</evidence>
<dbReference type="GO" id="GO:0003676">
    <property type="term" value="F:nucleic acid binding"/>
    <property type="evidence" value="ECO:0007669"/>
    <property type="project" value="InterPro"/>
</dbReference>
<dbReference type="Gene3D" id="2.20.25.10">
    <property type="match status" value="1"/>
</dbReference>
<evidence type="ECO:0000256" key="7">
    <source>
        <dbReference type="ARBA" id="ARBA00023242"/>
    </source>
</evidence>
<feature type="binding site" evidence="9">
    <location>
        <position position="28"/>
    </location>
    <ligand>
        <name>Zn(2+)</name>
        <dbReference type="ChEBI" id="CHEBI:29105"/>
        <label>1</label>
    </ligand>
</feature>
<evidence type="ECO:0000256" key="5">
    <source>
        <dbReference type="ARBA" id="ARBA00022833"/>
    </source>
</evidence>
<evidence type="ECO:0000256" key="10">
    <source>
        <dbReference type="PIRSR" id="PIRSR005586-2"/>
    </source>
</evidence>